<keyword evidence="1" id="KW-0805">Transcription regulation</keyword>
<evidence type="ECO:0000313" key="6">
    <source>
        <dbReference type="Proteomes" id="UP000560069"/>
    </source>
</evidence>
<dbReference type="PANTHER" id="PTHR43537">
    <property type="entry name" value="TRANSCRIPTIONAL REGULATOR, GNTR FAMILY"/>
    <property type="match status" value="1"/>
</dbReference>
<dbReference type="InterPro" id="IPR036388">
    <property type="entry name" value="WH-like_DNA-bd_sf"/>
</dbReference>
<dbReference type="Proteomes" id="UP000560069">
    <property type="component" value="Unassembled WGS sequence"/>
</dbReference>
<dbReference type="SUPFAM" id="SSF46785">
    <property type="entry name" value="Winged helix' DNA-binding domain"/>
    <property type="match status" value="1"/>
</dbReference>
<reference evidence="5 6" key="1">
    <citation type="submission" date="2020-07" db="EMBL/GenBank/DDBJ databases">
        <title>Sequencing the genomes of 1000 actinobacteria strains.</title>
        <authorList>
            <person name="Klenk H.-P."/>
        </authorList>
    </citation>
    <scope>NUCLEOTIDE SEQUENCE [LARGE SCALE GENOMIC DNA]</scope>
    <source>
        <strain evidence="5 6">DSM 15664</strain>
    </source>
</reference>
<keyword evidence="6" id="KW-1185">Reference proteome</keyword>
<dbReference type="RefSeq" id="WP_179442759.1">
    <property type="nucleotide sequence ID" value="NZ_BAAALK010000007.1"/>
</dbReference>
<name>A0A7Z0EAH7_9MICC</name>
<accession>A0A7Z0EAH7</accession>
<dbReference type="GO" id="GO:0003700">
    <property type="term" value="F:DNA-binding transcription factor activity"/>
    <property type="evidence" value="ECO:0007669"/>
    <property type="project" value="InterPro"/>
</dbReference>
<dbReference type="CDD" id="cd07377">
    <property type="entry name" value="WHTH_GntR"/>
    <property type="match status" value="1"/>
</dbReference>
<keyword evidence="2 5" id="KW-0238">DNA-binding</keyword>
<feature type="domain" description="HTH gntR-type" evidence="4">
    <location>
        <begin position="13"/>
        <end position="80"/>
    </location>
</feature>
<dbReference type="Gene3D" id="1.20.120.530">
    <property type="entry name" value="GntR ligand-binding domain-like"/>
    <property type="match status" value="1"/>
</dbReference>
<gene>
    <name evidence="5" type="ORF">HNR11_002612</name>
</gene>
<dbReference type="InterPro" id="IPR008920">
    <property type="entry name" value="TF_FadR/GntR_C"/>
</dbReference>
<dbReference type="Gene3D" id="1.10.10.10">
    <property type="entry name" value="Winged helix-like DNA-binding domain superfamily/Winged helix DNA-binding domain"/>
    <property type="match status" value="1"/>
</dbReference>
<protein>
    <submittedName>
        <fullName evidence="5">DNA-binding GntR family transcriptional regulator</fullName>
    </submittedName>
</protein>
<dbReference type="Pfam" id="PF00392">
    <property type="entry name" value="GntR"/>
    <property type="match status" value="1"/>
</dbReference>
<dbReference type="InterPro" id="IPR011711">
    <property type="entry name" value="GntR_C"/>
</dbReference>
<evidence type="ECO:0000256" key="2">
    <source>
        <dbReference type="ARBA" id="ARBA00023125"/>
    </source>
</evidence>
<keyword evidence="3" id="KW-0804">Transcription</keyword>
<dbReference type="InterPro" id="IPR000524">
    <property type="entry name" value="Tscrpt_reg_HTH_GntR"/>
</dbReference>
<dbReference type="InterPro" id="IPR036390">
    <property type="entry name" value="WH_DNA-bd_sf"/>
</dbReference>
<proteinExistence type="predicted"/>
<evidence type="ECO:0000313" key="5">
    <source>
        <dbReference type="EMBL" id="NYJ18078.1"/>
    </source>
</evidence>
<evidence type="ECO:0000259" key="4">
    <source>
        <dbReference type="PROSITE" id="PS50949"/>
    </source>
</evidence>
<dbReference type="PANTHER" id="PTHR43537:SF24">
    <property type="entry name" value="GLUCONATE OPERON TRANSCRIPTIONAL REPRESSOR"/>
    <property type="match status" value="1"/>
</dbReference>
<evidence type="ECO:0000256" key="1">
    <source>
        <dbReference type="ARBA" id="ARBA00023015"/>
    </source>
</evidence>
<dbReference type="SUPFAM" id="SSF48008">
    <property type="entry name" value="GntR ligand-binding domain-like"/>
    <property type="match status" value="1"/>
</dbReference>
<sequence>MPVPNTSPVRRRSLLREDVYRAIRDAIVRGQIAPGEKLVDGELQEWLGVSRTPIREALLRLERTGLVTAVPGRSTMATPYEPEAVEQARVVAAELHALAVKLAVPSLLPADLEALREANSSLSRGGQAQSSEDCVAADDAFHQVFIDRSGNNVLAAQLEQVMPVLRRAEYLHFDSAQAQASVIQHEEIVAAAASGDAEGTAALARRNWLALEAR</sequence>
<dbReference type="EMBL" id="JACCFQ010000001">
    <property type="protein sequence ID" value="NYJ18078.1"/>
    <property type="molecule type" value="Genomic_DNA"/>
</dbReference>
<organism evidence="5 6">
    <name type="scientific">Nesterenkonia sandarakina</name>
    <dbReference type="NCBI Taxonomy" id="272918"/>
    <lineage>
        <taxon>Bacteria</taxon>
        <taxon>Bacillati</taxon>
        <taxon>Actinomycetota</taxon>
        <taxon>Actinomycetes</taxon>
        <taxon>Micrococcales</taxon>
        <taxon>Micrococcaceae</taxon>
        <taxon>Nesterenkonia</taxon>
    </lineage>
</organism>
<dbReference type="Pfam" id="PF07729">
    <property type="entry name" value="FCD"/>
    <property type="match status" value="1"/>
</dbReference>
<dbReference type="GO" id="GO:0003677">
    <property type="term" value="F:DNA binding"/>
    <property type="evidence" value="ECO:0007669"/>
    <property type="project" value="UniProtKB-KW"/>
</dbReference>
<dbReference type="PROSITE" id="PS50949">
    <property type="entry name" value="HTH_GNTR"/>
    <property type="match status" value="1"/>
</dbReference>
<dbReference type="AlphaFoldDB" id="A0A7Z0EAH7"/>
<dbReference type="SMART" id="SM00895">
    <property type="entry name" value="FCD"/>
    <property type="match status" value="1"/>
</dbReference>
<comment type="caution">
    <text evidence="5">The sequence shown here is derived from an EMBL/GenBank/DDBJ whole genome shotgun (WGS) entry which is preliminary data.</text>
</comment>
<evidence type="ECO:0000256" key="3">
    <source>
        <dbReference type="ARBA" id="ARBA00023163"/>
    </source>
</evidence>
<dbReference type="SMART" id="SM00345">
    <property type="entry name" value="HTH_GNTR"/>
    <property type="match status" value="1"/>
</dbReference>